<dbReference type="InterPro" id="IPR003798">
    <property type="entry name" value="DNA_recombination_RmuC"/>
</dbReference>
<evidence type="ECO:0000313" key="5">
    <source>
        <dbReference type="EMBL" id="ATZ16680.1"/>
    </source>
</evidence>
<dbReference type="PANTHER" id="PTHR30563">
    <property type="entry name" value="DNA RECOMBINATION PROTEIN RMUC"/>
    <property type="match status" value="1"/>
</dbReference>
<dbReference type="Proteomes" id="UP000232222">
    <property type="component" value="Chromosome"/>
</dbReference>
<evidence type="ECO:0000256" key="3">
    <source>
        <dbReference type="ARBA" id="ARBA00023054"/>
    </source>
</evidence>
<keyword evidence="6" id="KW-1185">Reference proteome</keyword>
<evidence type="ECO:0000256" key="2">
    <source>
        <dbReference type="ARBA" id="ARBA00009840"/>
    </source>
</evidence>
<gene>
    <name evidence="5" type="primary">rmuC</name>
    <name evidence="5" type="ORF">EFREU_v1c06600</name>
</gene>
<dbReference type="AlphaFoldDB" id="A0A2K8NS65"/>
<dbReference type="PANTHER" id="PTHR30563:SF0">
    <property type="entry name" value="DNA RECOMBINATION PROTEIN RMUC"/>
    <property type="match status" value="1"/>
</dbReference>
<sequence>MIGIYVLSGLILAALLILLFIMIRNNKQQDKRTLDQQPLALPNLEGMAKVDDIIHSKELLSTKIESVNQALNDYKKDLKESIKDLDKNANDSNIKTSEHLGGLLAKVETLQDDLNGKNGLLTNYLHSQRTQMENSFGDVKKSLATLNEASQGLQRGLMANNTGLTTNLNQQQLKMDTAFENVLKSLTVLNETSQGIKTIEGSVQTLQNIFLNNNKARGNLGEYVLEKLLNDVYGANQDLWELQVTLPNQTIVDALVKTGTDKENIAIDSKFPLTNYNNYVMATDKQSQERYLSAFAHDFKERIKEATKFITPKNNISSVIMFVPSEDIFSFVIANFQDEIVQYAMKNKVWITSPTTLAATLFIIDKHLQEGKLNANLDKVKANLLAMKKELDRWNTRWGALNKDINKVFGDAKDLNITTDKIYNKYEKIYKDQSAQILVENID</sequence>
<evidence type="ECO:0000256" key="1">
    <source>
        <dbReference type="ARBA" id="ARBA00003416"/>
    </source>
</evidence>
<evidence type="ECO:0000313" key="6">
    <source>
        <dbReference type="Proteomes" id="UP000232222"/>
    </source>
</evidence>
<accession>A0A2K8NS65</accession>
<protein>
    <submittedName>
        <fullName evidence="5">DNA recombination protein</fullName>
    </submittedName>
</protein>
<dbReference type="RefSeq" id="WP_198507955.1">
    <property type="nucleotide sequence ID" value="NZ_CP024962.1"/>
</dbReference>
<evidence type="ECO:0000256" key="4">
    <source>
        <dbReference type="ARBA" id="ARBA00023172"/>
    </source>
</evidence>
<comment type="function">
    <text evidence="1">Involved in DNA recombination.</text>
</comment>
<dbReference type="EMBL" id="CP024962">
    <property type="protein sequence ID" value="ATZ16680.1"/>
    <property type="molecule type" value="Genomic_DNA"/>
</dbReference>
<dbReference type="Gene3D" id="1.20.58.70">
    <property type="match status" value="1"/>
</dbReference>
<name>A0A2K8NS65_9MOLU</name>
<comment type="similarity">
    <text evidence="2">Belongs to the RmuC family.</text>
</comment>
<dbReference type="Pfam" id="PF02646">
    <property type="entry name" value="RmuC"/>
    <property type="match status" value="1"/>
</dbReference>
<dbReference type="GO" id="GO:0006310">
    <property type="term" value="P:DNA recombination"/>
    <property type="evidence" value="ECO:0007669"/>
    <property type="project" value="UniProtKB-KW"/>
</dbReference>
<keyword evidence="3" id="KW-0175">Coiled coil</keyword>
<reference evidence="5 6" key="1">
    <citation type="submission" date="2017-11" db="EMBL/GenBank/DDBJ databases">
        <title>Genome sequence of Entomoplasma freundtii BARC 318 (ATCC 51999).</title>
        <authorList>
            <person name="Lo W.-S."/>
            <person name="Gasparich G.E."/>
            <person name="Kuo C.-H."/>
        </authorList>
    </citation>
    <scope>NUCLEOTIDE SEQUENCE [LARGE SCALE GENOMIC DNA]</scope>
    <source>
        <strain evidence="5 6">BARC 318</strain>
    </source>
</reference>
<proteinExistence type="inferred from homology"/>
<keyword evidence="4" id="KW-0233">DNA recombination</keyword>
<organism evidence="5 6">
    <name type="scientific">Entomoplasma freundtii</name>
    <dbReference type="NCBI Taxonomy" id="74700"/>
    <lineage>
        <taxon>Bacteria</taxon>
        <taxon>Bacillati</taxon>
        <taxon>Mycoplasmatota</taxon>
        <taxon>Mollicutes</taxon>
        <taxon>Entomoplasmatales</taxon>
        <taxon>Entomoplasmataceae</taxon>
        <taxon>Entomoplasma</taxon>
    </lineage>
</organism>
<dbReference type="KEGG" id="efr:EFREU_v1c06600"/>